<dbReference type="AlphaFoldDB" id="A0A0A3IY46"/>
<evidence type="ECO:0000313" key="2">
    <source>
        <dbReference type="Proteomes" id="UP000030437"/>
    </source>
</evidence>
<reference evidence="1 2" key="1">
    <citation type="submission" date="2014-02" db="EMBL/GenBank/DDBJ databases">
        <title>Draft genome sequence of Lysinibacillus odysseyi NBRC 100172.</title>
        <authorList>
            <person name="Zhang F."/>
            <person name="Wang G."/>
            <person name="Zhang L."/>
        </authorList>
    </citation>
    <scope>NUCLEOTIDE SEQUENCE [LARGE SCALE GENOMIC DNA]</scope>
    <source>
        <strain evidence="1 2">NBRC 100172</strain>
    </source>
</reference>
<sequence length="172" mass="19223">MNRNWIHVVLAAALGLMLAGCGKTIEEQITEGVASAATTFESKAPAPTTEVGKIKVYLPPAYHVEEGANEMNYIFTKGRDSFILFVNTIEAEDSRLYYDNLINDTSLNIIEKETFEFKEAFGFTAVIEHSEKEYELIVSSGGVKMTTIAEDKKIDEKLTEMMEVVRSVQVQK</sequence>
<protein>
    <submittedName>
        <fullName evidence="1">Uncharacterized protein</fullName>
    </submittedName>
</protein>
<dbReference type="RefSeq" id="WP_036151089.1">
    <property type="nucleotide sequence ID" value="NZ_AVCX01000018.1"/>
</dbReference>
<evidence type="ECO:0000313" key="1">
    <source>
        <dbReference type="EMBL" id="KGR87788.1"/>
    </source>
</evidence>
<gene>
    <name evidence="1" type="ORF">CD32_03030</name>
</gene>
<dbReference type="eggNOG" id="ENOG5032UHX">
    <property type="taxonomic scope" value="Bacteria"/>
</dbReference>
<dbReference type="PROSITE" id="PS51257">
    <property type="entry name" value="PROKAR_LIPOPROTEIN"/>
    <property type="match status" value="1"/>
</dbReference>
<accession>A0A0A3IY46</accession>
<organism evidence="1 2">
    <name type="scientific">Lysinibacillus odysseyi 34hs-1 = NBRC 100172</name>
    <dbReference type="NCBI Taxonomy" id="1220589"/>
    <lineage>
        <taxon>Bacteria</taxon>
        <taxon>Bacillati</taxon>
        <taxon>Bacillota</taxon>
        <taxon>Bacilli</taxon>
        <taxon>Bacillales</taxon>
        <taxon>Bacillaceae</taxon>
        <taxon>Lysinibacillus</taxon>
    </lineage>
</organism>
<dbReference type="EMBL" id="JPVP01000045">
    <property type="protein sequence ID" value="KGR87788.1"/>
    <property type="molecule type" value="Genomic_DNA"/>
</dbReference>
<proteinExistence type="predicted"/>
<keyword evidence="2" id="KW-1185">Reference proteome</keyword>
<dbReference type="OrthoDB" id="2450230at2"/>
<name>A0A0A3IY46_9BACI</name>
<dbReference type="Proteomes" id="UP000030437">
    <property type="component" value="Unassembled WGS sequence"/>
</dbReference>
<dbReference type="STRING" id="1220589.CD32_03030"/>
<comment type="caution">
    <text evidence="1">The sequence shown here is derived from an EMBL/GenBank/DDBJ whole genome shotgun (WGS) entry which is preliminary data.</text>
</comment>